<organism evidence="3 4">
    <name type="scientific">Pseudonocardia parietis</name>
    <dbReference type="NCBI Taxonomy" id="570936"/>
    <lineage>
        <taxon>Bacteria</taxon>
        <taxon>Bacillati</taxon>
        <taxon>Actinomycetota</taxon>
        <taxon>Actinomycetes</taxon>
        <taxon>Pseudonocardiales</taxon>
        <taxon>Pseudonocardiaceae</taxon>
        <taxon>Pseudonocardia</taxon>
    </lineage>
</organism>
<comment type="caution">
    <text evidence="3">The sequence shown here is derived from an EMBL/GenBank/DDBJ whole genome shotgun (WGS) entry which is preliminary data.</text>
</comment>
<dbReference type="InterPro" id="IPR013107">
    <property type="entry name" value="Acyl-CoA_DH_C"/>
</dbReference>
<dbReference type="Pfam" id="PF08028">
    <property type="entry name" value="Acyl-CoA_dh_2"/>
    <property type="match status" value="1"/>
</dbReference>
<evidence type="ECO:0000259" key="2">
    <source>
        <dbReference type="Pfam" id="PF08028"/>
    </source>
</evidence>
<sequence length="84" mass="8808">MAEIGEDPPADEATLATAMTAKREAVLAARSVVDTALEVAGGSAFFRPSALERAYRDVRCGPFHPLTPEGTPVVLGDRALAAQR</sequence>
<dbReference type="InterPro" id="IPR036250">
    <property type="entry name" value="AcylCo_DH-like_C"/>
</dbReference>
<reference evidence="3 4" key="1">
    <citation type="submission" date="2021-03" db="EMBL/GenBank/DDBJ databases">
        <title>Sequencing the genomes of 1000 actinobacteria strains.</title>
        <authorList>
            <person name="Klenk H.-P."/>
        </authorList>
    </citation>
    <scope>NUCLEOTIDE SEQUENCE [LARGE SCALE GENOMIC DNA]</scope>
    <source>
        <strain evidence="3 4">DSM 45256</strain>
    </source>
</reference>
<evidence type="ECO:0000313" key="3">
    <source>
        <dbReference type="EMBL" id="MBP2368503.1"/>
    </source>
</evidence>
<dbReference type="RefSeq" id="WP_210029749.1">
    <property type="nucleotide sequence ID" value="NZ_JAGINU010000001.1"/>
</dbReference>
<protein>
    <submittedName>
        <fullName evidence="3">Alkylation response protein AidB-like acyl-CoA dehydrogenase</fullName>
    </submittedName>
</protein>
<dbReference type="EMBL" id="JAGINU010000001">
    <property type="protein sequence ID" value="MBP2368503.1"/>
    <property type="molecule type" value="Genomic_DNA"/>
</dbReference>
<gene>
    <name evidence="3" type="ORF">JOF36_004199</name>
</gene>
<dbReference type="Proteomes" id="UP001519295">
    <property type="component" value="Unassembled WGS sequence"/>
</dbReference>
<evidence type="ECO:0000256" key="1">
    <source>
        <dbReference type="ARBA" id="ARBA00023002"/>
    </source>
</evidence>
<name>A0ABS4VX42_9PSEU</name>
<dbReference type="SUPFAM" id="SSF47203">
    <property type="entry name" value="Acyl-CoA dehydrogenase C-terminal domain-like"/>
    <property type="match status" value="1"/>
</dbReference>
<keyword evidence="4" id="KW-1185">Reference proteome</keyword>
<accession>A0ABS4VX42</accession>
<proteinExistence type="predicted"/>
<keyword evidence="1" id="KW-0560">Oxidoreductase</keyword>
<dbReference type="Gene3D" id="1.20.140.10">
    <property type="entry name" value="Butyryl-CoA Dehydrogenase, subunit A, domain 3"/>
    <property type="match status" value="1"/>
</dbReference>
<evidence type="ECO:0000313" key="4">
    <source>
        <dbReference type="Proteomes" id="UP001519295"/>
    </source>
</evidence>
<feature type="domain" description="Acyl-CoA dehydrogenase C-terminal" evidence="2">
    <location>
        <begin position="9"/>
        <end position="64"/>
    </location>
</feature>